<dbReference type="InterPro" id="IPR005110">
    <property type="entry name" value="MoeA_linker/N"/>
</dbReference>
<keyword evidence="7" id="KW-1185">Reference proteome</keyword>
<comment type="cofactor">
    <cofactor evidence="4">
        <name>Mg(2+)</name>
        <dbReference type="ChEBI" id="CHEBI:18420"/>
    </cofactor>
</comment>
<evidence type="ECO:0000313" key="6">
    <source>
        <dbReference type="EMBL" id="MBO1926131.1"/>
    </source>
</evidence>
<comment type="similarity">
    <text evidence="2 4">Belongs to the MoeA family.</text>
</comment>
<dbReference type="Gene3D" id="3.90.105.10">
    <property type="entry name" value="Molybdopterin biosynthesis moea protein, domain 2"/>
    <property type="match status" value="1"/>
</dbReference>
<dbReference type="InterPro" id="IPR038987">
    <property type="entry name" value="MoeA-like"/>
</dbReference>
<dbReference type="InterPro" id="IPR001453">
    <property type="entry name" value="MoaB/Mog_dom"/>
</dbReference>
<dbReference type="Gene3D" id="2.170.190.11">
    <property type="entry name" value="Molybdopterin biosynthesis moea protein, domain 3"/>
    <property type="match status" value="1"/>
</dbReference>
<comment type="caution">
    <text evidence="6">The sequence shown here is derived from an EMBL/GenBank/DDBJ whole genome shotgun (WGS) entry which is preliminary data.</text>
</comment>
<organism evidence="6 7">
    <name type="scientific">Thiomicrorhabdus marina</name>
    <dbReference type="NCBI Taxonomy" id="2818442"/>
    <lineage>
        <taxon>Bacteria</taxon>
        <taxon>Pseudomonadati</taxon>
        <taxon>Pseudomonadota</taxon>
        <taxon>Gammaproteobacteria</taxon>
        <taxon>Thiotrichales</taxon>
        <taxon>Piscirickettsiaceae</taxon>
        <taxon>Thiomicrorhabdus</taxon>
    </lineage>
</organism>
<dbReference type="SMART" id="SM00852">
    <property type="entry name" value="MoCF_biosynth"/>
    <property type="match status" value="1"/>
</dbReference>
<reference evidence="6 7" key="1">
    <citation type="submission" date="2021-03" db="EMBL/GenBank/DDBJ databases">
        <title>Thiomicrorhabdus sp.nov.,novel sulfur-oxidizing bacteria isolated from coastal sediment.</title>
        <authorList>
            <person name="Liu X."/>
        </authorList>
    </citation>
    <scope>NUCLEOTIDE SEQUENCE [LARGE SCALE GENOMIC DNA]</scope>
    <source>
        <strain evidence="6 7">6S2-11</strain>
    </source>
</reference>
<accession>A0ABS3Q1H9</accession>
<keyword evidence="4" id="KW-0500">Molybdenum</keyword>
<comment type="pathway">
    <text evidence="4">Cofactor biosynthesis; molybdopterin biosynthesis.</text>
</comment>
<keyword evidence="4" id="KW-0808">Transferase</keyword>
<keyword evidence="4" id="KW-0501">Molybdenum cofactor biosynthesis</keyword>
<evidence type="ECO:0000256" key="2">
    <source>
        <dbReference type="ARBA" id="ARBA00010763"/>
    </source>
</evidence>
<evidence type="ECO:0000313" key="7">
    <source>
        <dbReference type="Proteomes" id="UP000664835"/>
    </source>
</evidence>
<feature type="domain" description="MoaB/Mog" evidence="5">
    <location>
        <begin position="185"/>
        <end position="322"/>
    </location>
</feature>
<proteinExistence type="inferred from homology"/>
<comment type="catalytic activity">
    <reaction evidence="3">
        <text>adenylyl-molybdopterin + molybdate = Mo-molybdopterin + AMP + H(+)</text>
        <dbReference type="Rhea" id="RHEA:35047"/>
        <dbReference type="ChEBI" id="CHEBI:15378"/>
        <dbReference type="ChEBI" id="CHEBI:36264"/>
        <dbReference type="ChEBI" id="CHEBI:62727"/>
        <dbReference type="ChEBI" id="CHEBI:71302"/>
        <dbReference type="ChEBI" id="CHEBI:456215"/>
        <dbReference type="EC" id="2.10.1.1"/>
    </reaction>
</comment>
<dbReference type="Pfam" id="PF03453">
    <property type="entry name" value="MoeA_N"/>
    <property type="match status" value="1"/>
</dbReference>
<dbReference type="SUPFAM" id="SSF53218">
    <property type="entry name" value="Molybdenum cofactor biosynthesis proteins"/>
    <property type="match status" value="1"/>
</dbReference>
<evidence type="ECO:0000256" key="3">
    <source>
        <dbReference type="ARBA" id="ARBA00047317"/>
    </source>
</evidence>
<dbReference type="SUPFAM" id="SSF63882">
    <property type="entry name" value="MoeA N-terminal region -like"/>
    <property type="match status" value="1"/>
</dbReference>
<evidence type="ECO:0000256" key="4">
    <source>
        <dbReference type="RuleBase" id="RU365090"/>
    </source>
</evidence>
<dbReference type="PANTHER" id="PTHR10192:SF5">
    <property type="entry name" value="GEPHYRIN"/>
    <property type="match status" value="1"/>
</dbReference>
<dbReference type="Pfam" id="PF00994">
    <property type="entry name" value="MoCF_biosynth"/>
    <property type="match status" value="1"/>
</dbReference>
<evidence type="ECO:0000256" key="1">
    <source>
        <dbReference type="ARBA" id="ARBA00002901"/>
    </source>
</evidence>
<name>A0ABS3Q1H9_9GAMM</name>
<dbReference type="Gene3D" id="2.40.340.10">
    <property type="entry name" value="MoeA, C-terminal, domain IV"/>
    <property type="match status" value="1"/>
</dbReference>
<gene>
    <name evidence="6" type="ORF">J3998_00955</name>
</gene>
<dbReference type="InterPro" id="IPR036688">
    <property type="entry name" value="MoeA_C_domain_IV_sf"/>
</dbReference>
<dbReference type="CDD" id="cd00887">
    <property type="entry name" value="MoeA"/>
    <property type="match status" value="1"/>
</dbReference>
<keyword evidence="4" id="KW-0479">Metal-binding</keyword>
<dbReference type="RefSeq" id="WP_208146497.1">
    <property type="nucleotide sequence ID" value="NZ_JAGETV010000001.1"/>
</dbReference>
<dbReference type="EC" id="2.10.1.1" evidence="4"/>
<dbReference type="EMBL" id="JAGETV010000001">
    <property type="protein sequence ID" value="MBO1926131.1"/>
    <property type="molecule type" value="Genomic_DNA"/>
</dbReference>
<dbReference type="InterPro" id="IPR036425">
    <property type="entry name" value="MoaB/Mog-like_dom_sf"/>
</dbReference>
<dbReference type="PANTHER" id="PTHR10192">
    <property type="entry name" value="MOLYBDOPTERIN BIOSYNTHESIS PROTEIN"/>
    <property type="match status" value="1"/>
</dbReference>
<evidence type="ECO:0000259" key="5">
    <source>
        <dbReference type="SMART" id="SM00852"/>
    </source>
</evidence>
<comment type="function">
    <text evidence="1 4">Catalyzes the insertion of molybdate into adenylated molybdopterin with the concomitant release of AMP.</text>
</comment>
<dbReference type="Gene3D" id="3.40.980.10">
    <property type="entry name" value="MoaB/Mog-like domain"/>
    <property type="match status" value="1"/>
</dbReference>
<protein>
    <recommendedName>
        <fullName evidence="4">Molybdopterin molybdenumtransferase</fullName>
        <ecNumber evidence="4">2.10.1.1</ecNumber>
    </recommendedName>
</protein>
<dbReference type="InterPro" id="IPR036135">
    <property type="entry name" value="MoeA_linker/N_sf"/>
</dbReference>
<dbReference type="Proteomes" id="UP000664835">
    <property type="component" value="Unassembled WGS sequence"/>
</dbReference>
<sequence>MLMQAKPQFDEFDDVFESLMSRVTALQTTEMVPLLAAQNRVLAEDIFSPMNVPDKAISAMDGYALNLKDGTAFLKIAASQFAGPNISEPLAKGECIKIMTGAVIPDNGTAVIPVEMAAIQQRLDGDYLFNPKNELQTQHIKTVGSDIKLGQVLARKGTQLNAKLIGVLSSVGIAEVEVSKRSKVALLTLGDELGTPGKPLANGAVFNANWYLLESLLQKQNIDYLGHWQLQDDLQEIDCKIQQLSKQADLILSIGGSSQGDKDWMPKALSTAQDFQRFKLNMKPAKPLLYAYSGKAHVLALPGNPIAAFFSFQLFAVPFLQKLSGRIYRDFSQPAKESLRLTQAISSTSKLRWMPVIKQDCECVPLQIGSSQLALLCQADGFVRIEANQDYPLGSRVNYWQEL</sequence>
<keyword evidence="4" id="KW-0460">Magnesium</keyword>
<dbReference type="SUPFAM" id="SSF63867">
    <property type="entry name" value="MoeA C-terminal domain-like"/>
    <property type="match status" value="1"/>
</dbReference>